<dbReference type="InterPro" id="IPR006225">
    <property type="entry name" value="PsdUridine_synth_RluC/D"/>
</dbReference>
<dbReference type="InterPro" id="IPR006145">
    <property type="entry name" value="PsdUridine_synth_RsuA/RluA"/>
</dbReference>
<evidence type="ECO:0000256" key="1">
    <source>
        <dbReference type="ARBA" id="ARBA00010876"/>
    </source>
</evidence>
<feature type="active site" evidence="3">
    <location>
        <position position="154"/>
    </location>
</feature>
<dbReference type="SUPFAM" id="SSF55174">
    <property type="entry name" value="Alpha-L RNA-binding motif"/>
    <property type="match status" value="1"/>
</dbReference>
<dbReference type="PANTHER" id="PTHR21600">
    <property type="entry name" value="MITOCHONDRIAL RNA PSEUDOURIDINE SYNTHASE"/>
    <property type="match status" value="1"/>
</dbReference>
<dbReference type="PANTHER" id="PTHR21600:SF44">
    <property type="entry name" value="RIBOSOMAL LARGE SUBUNIT PSEUDOURIDINE SYNTHASE D"/>
    <property type="match status" value="1"/>
</dbReference>
<dbReference type="PROSITE" id="PS50889">
    <property type="entry name" value="S4"/>
    <property type="match status" value="1"/>
</dbReference>
<dbReference type="Proteomes" id="UP000245468">
    <property type="component" value="Chromosome"/>
</dbReference>
<dbReference type="Pfam" id="PF01479">
    <property type="entry name" value="S4"/>
    <property type="match status" value="1"/>
</dbReference>
<dbReference type="OrthoDB" id="9807829at2"/>
<dbReference type="InterPro" id="IPR050188">
    <property type="entry name" value="RluA_PseudoU_synthase"/>
</dbReference>
<dbReference type="InterPro" id="IPR002942">
    <property type="entry name" value="S4_RNA-bd"/>
</dbReference>
<proteinExistence type="inferred from homology"/>
<evidence type="ECO:0000256" key="5">
    <source>
        <dbReference type="RuleBase" id="RU362028"/>
    </source>
</evidence>
<evidence type="ECO:0000256" key="3">
    <source>
        <dbReference type="PIRSR" id="PIRSR606225-1"/>
    </source>
</evidence>
<dbReference type="GO" id="GO:0120159">
    <property type="term" value="F:rRNA pseudouridine synthase activity"/>
    <property type="evidence" value="ECO:0007669"/>
    <property type="project" value="UniProtKB-ARBA"/>
</dbReference>
<dbReference type="AlphaFoldDB" id="A0A2S2DV38"/>
<evidence type="ECO:0000313" key="7">
    <source>
        <dbReference type="EMBL" id="AWL09235.1"/>
    </source>
</evidence>
<dbReference type="KEGG" id="psez:HME7025_01375"/>
<dbReference type="Gene3D" id="3.10.290.10">
    <property type="entry name" value="RNA-binding S4 domain"/>
    <property type="match status" value="1"/>
</dbReference>
<dbReference type="InterPro" id="IPR006224">
    <property type="entry name" value="PsdUridine_synth_RluA-like_CS"/>
</dbReference>
<dbReference type="NCBIfam" id="TIGR00005">
    <property type="entry name" value="rluA_subfam"/>
    <property type="match status" value="1"/>
</dbReference>
<evidence type="ECO:0000256" key="2">
    <source>
        <dbReference type="ARBA" id="ARBA00023235"/>
    </source>
</evidence>
<organism evidence="7 8">
    <name type="scientific">Aquirufa nivalisilvae</name>
    <dbReference type="NCBI Taxonomy" id="2516557"/>
    <lineage>
        <taxon>Bacteria</taxon>
        <taxon>Pseudomonadati</taxon>
        <taxon>Bacteroidota</taxon>
        <taxon>Cytophagia</taxon>
        <taxon>Cytophagales</taxon>
        <taxon>Flectobacillaceae</taxon>
        <taxon>Aquirufa</taxon>
    </lineage>
</organism>
<dbReference type="SMART" id="SM00363">
    <property type="entry name" value="S4"/>
    <property type="match status" value="1"/>
</dbReference>
<accession>A0A2S2DV38</accession>
<dbReference type="RefSeq" id="WP_109322933.1">
    <property type="nucleotide sequence ID" value="NZ_CP029346.1"/>
</dbReference>
<gene>
    <name evidence="7" type="primary">rluD</name>
    <name evidence="7" type="ORF">HME7025_01375</name>
</gene>
<dbReference type="Pfam" id="PF00849">
    <property type="entry name" value="PseudoU_synth_2"/>
    <property type="match status" value="1"/>
</dbReference>
<dbReference type="InterPro" id="IPR036986">
    <property type="entry name" value="S4_RNA-bd_sf"/>
</dbReference>
<dbReference type="CDD" id="cd02869">
    <property type="entry name" value="PseudoU_synth_RluA_like"/>
    <property type="match status" value="1"/>
</dbReference>
<sequence>MSIDNEIDPIESEDDLFEHFNFTVDKGQQLLRIDKYLLLKISNATRSKIQSGIEAGSVKVNGLNIKSNYKVKPFDEIVVSFSHPPRDKDIVAENIPLDIIYEDEELILVNKPSGMVVHPAHGNWEGTLVNALLYHCQHLPGKGDIRPGLVHRIDKDTSGILVVAKSEFSLNHLARQFFDHTIDRTYYAICWGVPKESKATLRGKIDRSPRDRKVMMMFPEEAEHGKLAITHYEVMESFGFCSLVQFNLETGRTHQIRAHAASIGHPLLSDAAYGGDKIRYMSSIANFKTFAANLMKLCPRQALHAFSLGFDHPKANERIYFEQDFPEDMREVLYRLREVTNHGANRN</sequence>
<evidence type="ECO:0000313" key="8">
    <source>
        <dbReference type="Proteomes" id="UP000245468"/>
    </source>
</evidence>
<dbReference type="CDD" id="cd00165">
    <property type="entry name" value="S4"/>
    <property type="match status" value="1"/>
</dbReference>
<dbReference type="GO" id="GO:0000455">
    <property type="term" value="P:enzyme-directed rRNA pseudouridine synthesis"/>
    <property type="evidence" value="ECO:0007669"/>
    <property type="project" value="UniProtKB-ARBA"/>
</dbReference>
<comment type="function">
    <text evidence="5">Responsible for synthesis of pseudouridine from uracil.</text>
</comment>
<protein>
    <recommendedName>
        <fullName evidence="5">Pseudouridine synthase</fullName>
        <ecNumber evidence="5">5.4.99.-</ecNumber>
    </recommendedName>
</protein>
<comment type="catalytic activity">
    <reaction evidence="5">
        <text>a uridine in RNA = a pseudouridine in RNA</text>
        <dbReference type="Rhea" id="RHEA:48348"/>
        <dbReference type="Rhea" id="RHEA-COMP:12068"/>
        <dbReference type="Rhea" id="RHEA-COMP:12069"/>
        <dbReference type="ChEBI" id="CHEBI:65314"/>
        <dbReference type="ChEBI" id="CHEBI:65315"/>
    </reaction>
</comment>
<feature type="domain" description="RNA-binding S4" evidence="6">
    <location>
        <begin position="31"/>
        <end position="96"/>
    </location>
</feature>
<keyword evidence="8" id="KW-1185">Reference proteome</keyword>
<keyword evidence="2 5" id="KW-0413">Isomerase</keyword>
<name>A0A2S2DV38_9BACT</name>
<keyword evidence="4" id="KW-0694">RNA-binding</keyword>
<comment type="similarity">
    <text evidence="1 5">Belongs to the pseudouridine synthase RluA family.</text>
</comment>
<dbReference type="GO" id="GO:0003723">
    <property type="term" value="F:RNA binding"/>
    <property type="evidence" value="ECO:0007669"/>
    <property type="project" value="UniProtKB-KW"/>
</dbReference>
<dbReference type="EMBL" id="CP029346">
    <property type="protein sequence ID" value="AWL09235.1"/>
    <property type="molecule type" value="Genomic_DNA"/>
</dbReference>
<dbReference type="InterPro" id="IPR020103">
    <property type="entry name" value="PsdUridine_synth_cat_dom_sf"/>
</dbReference>
<dbReference type="EC" id="5.4.99.-" evidence="5"/>
<dbReference type="PROSITE" id="PS01129">
    <property type="entry name" value="PSI_RLU"/>
    <property type="match status" value="1"/>
</dbReference>
<dbReference type="Gene3D" id="3.30.2350.10">
    <property type="entry name" value="Pseudouridine synthase"/>
    <property type="match status" value="1"/>
</dbReference>
<reference evidence="8" key="1">
    <citation type="submission" date="2018-05" db="EMBL/GenBank/DDBJ databases">
        <title>Pseudarcicella sp. HME7025 Genome sequencing and assembly.</title>
        <authorList>
            <person name="Kim H."/>
            <person name="Kang H."/>
            <person name="Joh K."/>
        </authorList>
    </citation>
    <scope>NUCLEOTIDE SEQUENCE [LARGE SCALE GENOMIC DNA]</scope>
    <source>
        <strain evidence="8">HME7025</strain>
    </source>
</reference>
<dbReference type="SUPFAM" id="SSF55120">
    <property type="entry name" value="Pseudouridine synthase"/>
    <property type="match status" value="1"/>
</dbReference>
<evidence type="ECO:0000259" key="6">
    <source>
        <dbReference type="SMART" id="SM00363"/>
    </source>
</evidence>
<evidence type="ECO:0000256" key="4">
    <source>
        <dbReference type="PROSITE-ProRule" id="PRU00182"/>
    </source>
</evidence>